<evidence type="ECO:0000313" key="2">
    <source>
        <dbReference type="Proteomes" id="UP001212152"/>
    </source>
</evidence>
<sequence length="153" mass="17178">MIAEKLAVENKDHPLVEKGKQEVFELFACWTVFLVEHCTAEQRDIPFDLIKPTWGVTQLDRIKQLEARIAALEGFPAPIELETRDLDYDAVANAGSRAVLRSALVHQASRESDACAARVFLMLYAANDTFNVESFDPQPALQPQGANERFQTM</sequence>
<proteinExistence type="predicted"/>
<keyword evidence="2" id="KW-1185">Reference proteome</keyword>
<protein>
    <submittedName>
        <fullName evidence="1">Uncharacterized protein</fullName>
    </submittedName>
</protein>
<reference evidence="1" key="1">
    <citation type="submission" date="2020-05" db="EMBL/GenBank/DDBJ databases">
        <title>Phylogenomic resolution of chytrid fungi.</title>
        <authorList>
            <person name="Stajich J.E."/>
            <person name="Amses K."/>
            <person name="Simmons R."/>
            <person name="Seto K."/>
            <person name="Myers J."/>
            <person name="Bonds A."/>
            <person name="Quandt C.A."/>
            <person name="Barry K."/>
            <person name="Liu P."/>
            <person name="Grigoriev I."/>
            <person name="Longcore J.E."/>
            <person name="James T.Y."/>
        </authorList>
    </citation>
    <scope>NUCLEOTIDE SEQUENCE</scope>
    <source>
        <strain evidence="1">JEL0379</strain>
    </source>
</reference>
<accession>A0AAD5XN48</accession>
<organism evidence="1 2">
    <name type="scientific">Geranomyces variabilis</name>
    <dbReference type="NCBI Taxonomy" id="109894"/>
    <lineage>
        <taxon>Eukaryota</taxon>
        <taxon>Fungi</taxon>
        <taxon>Fungi incertae sedis</taxon>
        <taxon>Chytridiomycota</taxon>
        <taxon>Chytridiomycota incertae sedis</taxon>
        <taxon>Chytridiomycetes</taxon>
        <taxon>Spizellomycetales</taxon>
        <taxon>Powellomycetaceae</taxon>
        <taxon>Geranomyces</taxon>
    </lineage>
</organism>
<name>A0AAD5XN48_9FUNG</name>
<dbReference type="Proteomes" id="UP001212152">
    <property type="component" value="Unassembled WGS sequence"/>
</dbReference>
<dbReference type="AlphaFoldDB" id="A0AAD5XN48"/>
<comment type="caution">
    <text evidence="1">The sequence shown here is derived from an EMBL/GenBank/DDBJ whole genome shotgun (WGS) entry which is preliminary data.</text>
</comment>
<gene>
    <name evidence="1" type="ORF">HDU87_002208</name>
</gene>
<dbReference type="EMBL" id="JADGJQ010000172">
    <property type="protein sequence ID" value="KAJ3166363.1"/>
    <property type="molecule type" value="Genomic_DNA"/>
</dbReference>
<evidence type="ECO:0000313" key="1">
    <source>
        <dbReference type="EMBL" id="KAJ3166363.1"/>
    </source>
</evidence>